<comment type="catalytic activity">
    <reaction evidence="7">
        <text>a 2'-deoxycytidine in DNA + S-adenosyl-L-methionine = a 5-methyl-2'-deoxycytidine in DNA + S-adenosyl-L-homocysteine + H(+)</text>
        <dbReference type="Rhea" id="RHEA:13681"/>
        <dbReference type="Rhea" id="RHEA-COMP:11369"/>
        <dbReference type="Rhea" id="RHEA-COMP:11370"/>
        <dbReference type="ChEBI" id="CHEBI:15378"/>
        <dbReference type="ChEBI" id="CHEBI:57856"/>
        <dbReference type="ChEBI" id="CHEBI:59789"/>
        <dbReference type="ChEBI" id="CHEBI:85452"/>
        <dbReference type="ChEBI" id="CHEBI:85454"/>
        <dbReference type="EC" id="2.1.1.37"/>
    </reaction>
</comment>
<dbReference type="PANTHER" id="PTHR10629:SF52">
    <property type="entry name" value="DNA (CYTOSINE-5)-METHYLTRANSFERASE 1"/>
    <property type="match status" value="1"/>
</dbReference>
<evidence type="ECO:0000256" key="5">
    <source>
        <dbReference type="PROSITE-ProRule" id="PRU01016"/>
    </source>
</evidence>
<keyword evidence="1 5" id="KW-0489">Methyltransferase</keyword>
<dbReference type="AlphaFoldDB" id="A0A4Y9FQQ5"/>
<dbReference type="PROSITE" id="PS00094">
    <property type="entry name" value="C5_MTASE_1"/>
    <property type="match status" value="1"/>
</dbReference>
<dbReference type="Pfam" id="PF00145">
    <property type="entry name" value="DNA_methylase"/>
    <property type="match status" value="1"/>
</dbReference>
<gene>
    <name evidence="8" type="primary">dcm</name>
    <name evidence="8" type="ORF">E4U02_14475</name>
</gene>
<dbReference type="InterPro" id="IPR050390">
    <property type="entry name" value="C5-Methyltransferase"/>
</dbReference>
<dbReference type="PANTHER" id="PTHR10629">
    <property type="entry name" value="CYTOSINE-SPECIFIC METHYLTRANSFERASE"/>
    <property type="match status" value="1"/>
</dbReference>
<dbReference type="GO" id="GO:0032259">
    <property type="term" value="P:methylation"/>
    <property type="evidence" value="ECO:0007669"/>
    <property type="project" value="UniProtKB-KW"/>
</dbReference>
<evidence type="ECO:0000256" key="6">
    <source>
        <dbReference type="RuleBase" id="RU000416"/>
    </source>
</evidence>
<comment type="caution">
    <text evidence="8">The sequence shown here is derived from an EMBL/GenBank/DDBJ whole genome shotgun (WGS) entry which is preliminary data.</text>
</comment>
<dbReference type="PROSITE" id="PS51679">
    <property type="entry name" value="SAM_MT_C5"/>
    <property type="match status" value="1"/>
</dbReference>
<dbReference type="EMBL" id="SPQB01000057">
    <property type="protein sequence ID" value="TFU30588.1"/>
    <property type="molecule type" value="Genomic_DNA"/>
</dbReference>
<evidence type="ECO:0000313" key="9">
    <source>
        <dbReference type="Proteomes" id="UP000298358"/>
    </source>
</evidence>
<sequence>MTFRMGELFSGPGGMALGAHQAAAALGVDLRHGWANDYDASTVATYVANIHGASHETVRHADVRELNIEELGHIEGFAFGFPCNDYSLVGENRGLKGEFGPLYKFGIDVLDHYKPMWFVAENVSGLRSSNGGRDFAEILKAMRTAADGYVLTPHLYKFEEYGVPQRRHRIIIVGIRSDVGAKFRVPAPTHPRAADWVPVRDVLLGIPESAKNHERTRQSQTVMERLSYIDPGENAFNAKRMPDHLKLNVRGATLSQIYRRLHPERPSYTLTGSGGGGTHGYHWAENRALTNRERARIQTFPDEFEFKGPKESVRRQVGMAVPPAGARVIFEALFKTMSGQPYQWIEQNLAVTDTSVHLG</sequence>
<dbReference type="Proteomes" id="UP000298358">
    <property type="component" value="Unassembled WGS sequence"/>
</dbReference>
<accession>A0A4Y9FQQ5</accession>
<dbReference type="EC" id="2.1.1.37" evidence="7"/>
<dbReference type="GO" id="GO:0003677">
    <property type="term" value="F:DNA binding"/>
    <property type="evidence" value="ECO:0007669"/>
    <property type="project" value="TreeGrafter"/>
</dbReference>
<evidence type="ECO:0000256" key="1">
    <source>
        <dbReference type="ARBA" id="ARBA00022603"/>
    </source>
</evidence>
<name>A0A4Y9FQQ5_9MICO</name>
<reference evidence="8 9" key="1">
    <citation type="submission" date="2019-03" db="EMBL/GenBank/DDBJ databases">
        <title>Diversity of the mouse oral microbiome.</title>
        <authorList>
            <person name="Joseph S."/>
            <person name="Aduse-Opoku J."/>
            <person name="Curtis M."/>
            <person name="Wade W."/>
            <person name="Hashim A."/>
        </authorList>
    </citation>
    <scope>NUCLEOTIDE SEQUENCE [LARGE SCALE GENOMIC DNA]</scope>
    <source>
        <strain evidence="8 9">P1012</strain>
    </source>
</reference>
<dbReference type="Gene3D" id="3.40.50.150">
    <property type="entry name" value="Vaccinia Virus protein VP39"/>
    <property type="match status" value="1"/>
</dbReference>
<evidence type="ECO:0000256" key="2">
    <source>
        <dbReference type="ARBA" id="ARBA00022679"/>
    </source>
</evidence>
<evidence type="ECO:0000256" key="3">
    <source>
        <dbReference type="ARBA" id="ARBA00022691"/>
    </source>
</evidence>
<keyword evidence="3 5" id="KW-0949">S-adenosyl-L-methionine</keyword>
<protein>
    <recommendedName>
        <fullName evidence="7">Cytosine-specific methyltransferase</fullName>
        <ecNumber evidence="7">2.1.1.37</ecNumber>
    </recommendedName>
</protein>
<dbReference type="GO" id="GO:0044027">
    <property type="term" value="P:negative regulation of gene expression via chromosomal CpG island methylation"/>
    <property type="evidence" value="ECO:0007669"/>
    <property type="project" value="TreeGrafter"/>
</dbReference>
<keyword evidence="2 5" id="KW-0808">Transferase</keyword>
<feature type="active site" evidence="5">
    <location>
        <position position="83"/>
    </location>
</feature>
<dbReference type="OrthoDB" id="9813719at2"/>
<dbReference type="InterPro" id="IPR018117">
    <property type="entry name" value="C5_DNA_meth_AS"/>
</dbReference>
<dbReference type="GO" id="GO:0009307">
    <property type="term" value="P:DNA restriction-modification system"/>
    <property type="evidence" value="ECO:0007669"/>
    <property type="project" value="UniProtKB-KW"/>
</dbReference>
<keyword evidence="4" id="KW-0680">Restriction system</keyword>
<organism evidence="8 9">
    <name type="scientific">Microbacterium paludicola</name>
    <dbReference type="NCBI Taxonomy" id="300019"/>
    <lineage>
        <taxon>Bacteria</taxon>
        <taxon>Bacillati</taxon>
        <taxon>Actinomycetota</taxon>
        <taxon>Actinomycetes</taxon>
        <taxon>Micrococcales</taxon>
        <taxon>Microbacteriaceae</taxon>
        <taxon>Microbacterium</taxon>
    </lineage>
</organism>
<dbReference type="InterPro" id="IPR029063">
    <property type="entry name" value="SAM-dependent_MTases_sf"/>
</dbReference>
<evidence type="ECO:0000256" key="7">
    <source>
        <dbReference type="RuleBase" id="RU000417"/>
    </source>
</evidence>
<dbReference type="NCBIfam" id="TIGR00675">
    <property type="entry name" value="dcm"/>
    <property type="match status" value="1"/>
</dbReference>
<dbReference type="GO" id="GO:0003886">
    <property type="term" value="F:DNA (cytosine-5-)-methyltransferase activity"/>
    <property type="evidence" value="ECO:0007669"/>
    <property type="project" value="UniProtKB-EC"/>
</dbReference>
<dbReference type="SUPFAM" id="SSF53335">
    <property type="entry name" value="S-adenosyl-L-methionine-dependent methyltransferases"/>
    <property type="match status" value="1"/>
</dbReference>
<dbReference type="Gene3D" id="3.90.120.10">
    <property type="entry name" value="DNA Methylase, subunit A, domain 2"/>
    <property type="match status" value="1"/>
</dbReference>
<dbReference type="InterPro" id="IPR001525">
    <property type="entry name" value="C5_MeTfrase"/>
</dbReference>
<dbReference type="PRINTS" id="PR00105">
    <property type="entry name" value="C5METTRFRASE"/>
</dbReference>
<keyword evidence="9" id="KW-1185">Reference proteome</keyword>
<proteinExistence type="inferred from homology"/>
<evidence type="ECO:0000256" key="4">
    <source>
        <dbReference type="ARBA" id="ARBA00022747"/>
    </source>
</evidence>
<comment type="similarity">
    <text evidence="5 6">Belongs to the class I-like SAM-binding methyltransferase superfamily. C5-methyltransferase family.</text>
</comment>
<evidence type="ECO:0000313" key="8">
    <source>
        <dbReference type="EMBL" id="TFU30588.1"/>
    </source>
</evidence>